<sequence>MPHLDDEHDPFWPGARAGQLPPPPPPPPHFGRHRVDAAVVESPELVTSEGGAGQVAAACVFQKATIDFVQRASQHRKALEMPPHHANIALFALGSVGAVVRASAARIAVWDLHELVDEALVAVGLPAHLQPIEFIVELPSRLSLQGFEDVVGDAIYSSFERYDPQHLPPHRLGQLLVPRYHGPQQFPNRAAFPQPPATSSWSLPLVHHRLVLRPHPGIPLGAMHVVEFLIPPSGPLAHAVQSPDNYVKLRAAPAHVDLAYQLVRMWSADDRLSPLYTAHNPAVVAVAALNCMVMYEVQAFTAMVNAATGSPMYSSELLSCQLAGFGAFAEELFAPPSPSFAGALVGHHDVFRDWLIRRFGATASRTACAKQCVEVLAPYWPSIRDAPAGEARASRERQVEGLFAQAFHSIHRLAFPQAFPPEQFV</sequence>
<proteinExistence type="predicted"/>
<feature type="compositionally biased region" description="Pro residues" evidence="1">
    <location>
        <begin position="20"/>
        <end position="29"/>
    </location>
</feature>
<name>A0A0P9IVJ5_RHOGW</name>
<feature type="compositionally biased region" description="Basic and acidic residues" evidence="1">
    <location>
        <begin position="1"/>
        <end position="10"/>
    </location>
</feature>
<evidence type="ECO:0000313" key="2">
    <source>
        <dbReference type="EMBL" id="KPV73713.1"/>
    </source>
</evidence>
<dbReference type="RefSeq" id="XP_018269762.1">
    <property type="nucleotide sequence ID" value="XM_018417557.1"/>
</dbReference>
<evidence type="ECO:0000313" key="3">
    <source>
        <dbReference type="Proteomes" id="UP000053890"/>
    </source>
</evidence>
<reference evidence="2 3" key="1">
    <citation type="journal article" date="2015" name="Front. Microbiol.">
        <title>Genome sequence of the plant growth promoting endophytic yeast Rhodotorula graminis WP1.</title>
        <authorList>
            <person name="Firrincieli A."/>
            <person name="Otillar R."/>
            <person name="Salamov A."/>
            <person name="Schmutz J."/>
            <person name="Khan Z."/>
            <person name="Redman R.S."/>
            <person name="Fleck N.D."/>
            <person name="Lindquist E."/>
            <person name="Grigoriev I.V."/>
            <person name="Doty S.L."/>
        </authorList>
    </citation>
    <scope>NUCLEOTIDE SEQUENCE [LARGE SCALE GENOMIC DNA]</scope>
    <source>
        <strain evidence="2 3">WP1</strain>
    </source>
</reference>
<evidence type="ECO:0000256" key="1">
    <source>
        <dbReference type="SAM" id="MobiDB-lite"/>
    </source>
</evidence>
<dbReference type="EMBL" id="KQ474082">
    <property type="protein sequence ID" value="KPV73713.1"/>
    <property type="molecule type" value="Genomic_DNA"/>
</dbReference>
<dbReference type="AlphaFoldDB" id="A0A0P9IVJ5"/>
<dbReference type="Proteomes" id="UP000053890">
    <property type="component" value="Unassembled WGS sequence"/>
</dbReference>
<dbReference type="GeneID" id="28978005"/>
<feature type="region of interest" description="Disordered" evidence="1">
    <location>
        <begin position="1"/>
        <end position="33"/>
    </location>
</feature>
<accession>A0A0P9IVJ5</accession>
<keyword evidence="3" id="KW-1185">Reference proteome</keyword>
<protein>
    <submittedName>
        <fullName evidence="2">Uncharacterized protein</fullName>
    </submittedName>
</protein>
<organism evidence="2 3">
    <name type="scientific">Rhodotorula graminis (strain WP1)</name>
    <dbReference type="NCBI Taxonomy" id="578459"/>
    <lineage>
        <taxon>Eukaryota</taxon>
        <taxon>Fungi</taxon>
        <taxon>Dikarya</taxon>
        <taxon>Basidiomycota</taxon>
        <taxon>Pucciniomycotina</taxon>
        <taxon>Microbotryomycetes</taxon>
        <taxon>Sporidiobolales</taxon>
        <taxon>Sporidiobolaceae</taxon>
        <taxon>Rhodotorula</taxon>
    </lineage>
</organism>
<gene>
    <name evidence="2" type="ORF">RHOBADRAFT_54904</name>
</gene>